<sequence>MGYVGKREGLKMNTKNYGVRSEPIDQTTGENVHFNIPLQPLPFETAGLDLPHVGEADKLGCILSAALGNRFGDSLSSKRSSALYWDADYFGLHKVKIFQDSSLEEQAAILQIANRGLLEEAYFVEKAGMGYMAKMALLAETTEERMLYSLFAANEATHLRQISAFLPDRPVGSDDTFLRFLADLVESQDKTVLLFTIQLVLEGWGLSHYRSLAKGCCDRTLSQVLTGFLQDEARHHGTGLILFEQTSVSSQSRAVIVETLFSFLQMIRVGPQRVVGAIAQVKGDLTRSQKIHILEELDTETHSGTRLNLLRSLMRGEASEAIVQALSVRGAFEPLPASQCL</sequence>
<protein>
    <recommendedName>
        <fullName evidence="3">Ferritin-like domain-containing protein</fullName>
    </recommendedName>
</protein>
<dbReference type="KEGG" id="mic:Mic7113_2563"/>
<name>K9WFQ0_9CYAN</name>
<dbReference type="Proteomes" id="UP000010471">
    <property type="component" value="Chromosome"/>
</dbReference>
<dbReference type="SUPFAM" id="SSF47240">
    <property type="entry name" value="Ferritin-like"/>
    <property type="match status" value="1"/>
</dbReference>
<accession>K9WFQ0</accession>
<keyword evidence="2" id="KW-1185">Reference proteome</keyword>
<organism evidence="1 2">
    <name type="scientific">Allocoleopsis franciscana PCC 7113</name>
    <dbReference type="NCBI Taxonomy" id="1173027"/>
    <lineage>
        <taxon>Bacteria</taxon>
        <taxon>Bacillati</taxon>
        <taxon>Cyanobacteriota</taxon>
        <taxon>Cyanophyceae</taxon>
        <taxon>Coleofasciculales</taxon>
        <taxon>Coleofasciculaceae</taxon>
        <taxon>Allocoleopsis</taxon>
        <taxon>Allocoleopsis franciscana</taxon>
    </lineage>
</organism>
<proteinExistence type="predicted"/>
<dbReference type="CDD" id="cd00657">
    <property type="entry name" value="Ferritin_like"/>
    <property type="match status" value="1"/>
</dbReference>
<dbReference type="eggNOG" id="COG1633">
    <property type="taxonomic scope" value="Bacteria"/>
</dbReference>
<evidence type="ECO:0000313" key="1">
    <source>
        <dbReference type="EMBL" id="AFZ18357.1"/>
    </source>
</evidence>
<evidence type="ECO:0000313" key="2">
    <source>
        <dbReference type="Proteomes" id="UP000010471"/>
    </source>
</evidence>
<reference evidence="1 2" key="1">
    <citation type="submission" date="2012-06" db="EMBL/GenBank/DDBJ databases">
        <title>Finished chromosome of genome of Microcoleus sp. PCC 7113.</title>
        <authorList>
            <consortium name="US DOE Joint Genome Institute"/>
            <person name="Gugger M."/>
            <person name="Coursin T."/>
            <person name="Rippka R."/>
            <person name="Tandeau De Marsac N."/>
            <person name="Huntemann M."/>
            <person name="Wei C.-L."/>
            <person name="Han J."/>
            <person name="Detter J.C."/>
            <person name="Han C."/>
            <person name="Tapia R."/>
            <person name="Chen A."/>
            <person name="Kyrpides N."/>
            <person name="Mavromatis K."/>
            <person name="Markowitz V."/>
            <person name="Szeto E."/>
            <person name="Ivanova N."/>
            <person name="Pagani I."/>
            <person name="Pati A."/>
            <person name="Goodwin L."/>
            <person name="Nordberg H.P."/>
            <person name="Cantor M.N."/>
            <person name="Hua S.X."/>
            <person name="Woyke T."/>
            <person name="Kerfeld C.A."/>
        </authorList>
    </citation>
    <scope>NUCLEOTIDE SEQUENCE [LARGE SCALE GENOMIC DNA]</scope>
    <source>
        <strain evidence="1 2">PCC 7113</strain>
    </source>
</reference>
<gene>
    <name evidence="1" type="ORF">Mic7113_2563</name>
</gene>
<dbReference type="STRING" id="1173027.Mic7113_2563"/>
<dbReference type="AlphaFoldDB" id="K9WFQ0"/>
<evidence type="ECO:0008006" key="3">
    <source>
        <dbReference type="Google" id="ProtNLM"/>
    </source>
</evidence>
<dbReference type="EMBL" id="CP003630">
    <property type="protein sequence ID" value="AFZ18357.1"/>
    <property type="molecule type" value="Genomic_DNA"/>
</dbReference>
<dbReference type="PATRIC" id="fig|1173027.3.peg.2810"/>
<dbReference type="HOGENOM" id="CLU_923532_0_0_3"/>
<dbReference type="InterPro" id="IPR009078">
    <property type="entry name" value="Ferritin-like_SF"/>
</dbReference>